<sequence length="391" mass="39690">MRTARTKVPTPGRLSIRPWAARVRSAFCTVTGLAAYRATRARVEGSFAPGAAAATQSRTPAAIRALLSSDMSGNSSATLSRAAVLSPSRAGLGWGLVGVAAFSFTVPFTRVVVGGGMSPLFVGSGRAVVAAVLAAGALAATRQRLPRGGQWARLAVVAGGVVVGFPLLTSFALTSASAGHSAVVIALLPAVTAVIAVLRGRERPPRSFWVMAAVGAAAAVVFASLRGDGIGGPHWSDLLLLGAVLAAGIGYAEGGLLARELGAWQTVSWALVLSAPLMAALAGFAVVRQPPTGTPGEWAAFGYLAVVSMFLGFFAWYRGLAIGPMAQVSQVQLVQPVMTICWAALLLGEQLTWSTALGGVAVIACAAVAVRARLGATQVGTGQGLPVDREG</sequence>
<dbReference type="eggNOG" id="COG0697">
    <property type="taxonomic scope" value="Bacteria"/>
</dbReference>
<dbReference type="SUPFAM" id="SSF103481">
    <property type="entry name" value="Multidrug resistance efflux transporter EmrE"/>
    <property type="match status" value="2"/>
</dbReference>
<evidence type="ECO:0000259" key="7">
    <source>
        <dbReference type="Pfam" id="PF00892"/>
    </source>
</evidence>
<comment type="similarity">
    <text evidence="2">Belongs to the EamA transporter family.</text>
</comment>
<dbReference type="STRING" id="1179773.BN6_44590"/>
<feature type="domain" description="EamA" evidence="7">
    <location>
        <begin position="91"/>
        <end position="221"/>
    </location>
</feature>
<evidence type="ECO:0000313" key="8">
    <source>
        <dbReference type="EMBL" id="CCH31740.1"/>
    </source>
</evidence>
<name>K0JV50_SACES</name>
<proteinExistence type="inferred from homology"/>
<dbReference type="EMBL" id="HE804045">
    <property type="protein sequence ID" value="CCH31740.1"/>
    <property type="molecule type" value="Genomic_DNA"/>
</dbReference>
<evidence type="ECO:0000256" key="5">
    <source>
        <dbReference type="ARBA" id="ARBA00023136"/>
    </source>
</evidence>
<keyword evidence="9" id="KW-1185">Reference proteome</keyword>
<dbReference type="KEGG" id="sesp:BN6_44590"/>
<organism evidence="8 9">
    <name type="scientific">Saccharothrix espanaensis (strain ATCC 51144 / DSM 44229 / JCM 9112 / NBRC 15066 / NRRL 15764)</name>
    <dbReference type="NCBI Taxonomy" id="1179773"/>
    <lineage>
        <taxon>Bacteria</taxon>
        <taxon>Bacillati</taxon>
        <taxon>Actinomycetota</taxon>
        <taxon>Actinomycetes</taxon>
        <taxon>Pseudonocardiales</taxon>
        <taxon>Pseudonocardiaceae</taxon>
        <taxon>Saccharothrix</taxon>
    </lineage>
</organism>
<evidence type="ECO:0000256" key="6">
    <source>
        <dbReference type="SAM" id="Phobius"/>
    </source>
</evidence>
<feature type="transmembrane region" description="Helical" evidence="6">
    <location>
        <begin position="120"/>
        <end position="139"/>
    </location>
</feature>
<feature type="transmembrane region" description="Helical" evidence="6">
    <location>
        <begin position="151"/>
        <end position="173"/>
    </location>
</feature>
<protein>
    <recommendedName>
        <fullName evidence="7">EamA domain-containing protein</fullName>
    </recommendedName>
</protein>
<accession>K0JV50</accession>
<comment type="subcellular location">
    <subcellularLocation>
        <location evidence="1">Membrane</location>
        <topology evidence="1">Multi-pass membrane protein</topology>
    </subcellularLocation>
</comment>
<feature type="transmembrane region" description="Helical" evidence="6">
    <location>
        <begin position="238"/>
        <end position="257"/>
    </location>
</feature>
<gene>
    <name evidence="8" type="ordered locus">BN6_44590</name>
</gene>
<feature type="transmembrane region" description="Helical" evidence="6">
    <location>
        <begin position="298"/>
        <end position="317"/>
    </location>
</feature>
<dbReference type="InterPro" id="IPR000620">
    <property type="entry name" value="EamA_dom"/>
</dbReference>
<dbReference type="AlphaFoldDB" id="K0JV50"/>
<evidence type="ECO:0000256" key="1">
    <source>
        <dbReference type="ARBA" id="ARBA00004141"/>
    </source>
</evidence>
<dbReference type="Proteomes" id="UP000006281">
    <property type="component" value="Chromosome"/>
</dbReference>
<dbReference type="PANTHER" id="PTHR32322:SF2">
    <property type="entry name" value="EAMA DOMAIN-CONTAINING PROTEIN"/>
    <property type="match status" value="1"/>
</dbReference>
<feature type="domain" description="EamA" evidence="7">
    <location>
        <begin position="235"/>
        <end position="368"/>
    </location>
</feature>
<evidence type="ECO:0000256" key="2">
    <source>
        <dbReference type="ARBA" id="ARBA00007362"/>
    </source>
</evidence>
<dbReference type="PATRIC" id="fig|1179773.3.peg.4465"/>
<dbReference type="PANTHER" id="PTHR32322">
    <property type="entry name" value="INNER MEMBRANE TRANSPORTER"/>
    <property type="match status" value="1"/>
</dbReference>
<feature type="transmembrane region" description="Helical" evidence="6">
    <location>
        <begin position="179"/>
        <end position="198"/>
    </location>
</feature>
<keyword evidence="5 6" id="KW-0472">Membrane</keyword>
<evidence type="ECO:0000256" key="4">
    <source>
        <dbReference type="ARBA" id="ARBA00022989"/>
    </source>
</evidence>
<evidence type="ECO:0000313" key="9">
    <source>
        <dbReference type="Proteomes" id="UP000006281"/>
    </source>
</evidence>
<feature type="transmembrane region" description="Helical" evidence="6">
    <location>
        <begin position="207"/>
        <end position="226"/>
    </location>
</feature>
<reference evidence="8 9" key="1">
    <citation type="journal article" date="2012" name="BMC Genomics">
        <title>Complete genome sequence of Saccharothrix espanaensis DSM 44229T and comparison to the other completely sequenced Pseudonocardiaceae.</title>
        <authorList>
            <person name="Strobel T."/>
            <person name="Al-Dilaimi A."/>
            <person name="Blom J."/>
            <person name="Gessner A."/>
            <person name="Kalinowski J."/>
            <person name="Luzhetska M."/>
            <person name="Puhler A."/>
            <person name="Szczepanowski R."/>
            <person name="Bechthold A."/>
            <person name="Ruckert C."/>
        </authorList>
    </citation>
    <scope>NUCLEOTIDE SEQUENCE [LARGE SCALE GENOMIC DNA]</scope>
    <source>
        <strain evidence="9">ATCC 51144 / DSM 44229 / JCM 9112 / NBRC 15066 / NRRL 15764</strain>
    </source>
</reference>
<dbReference type="GO" id="GO:0016020">
    <property type="term" value="C:membrane"/>
    <property type="evidence" value="ECO:0007669"/>
    <property type="project" value="UniProtKB-SubCell"/>
</dbReference>
<feature type="transmembrane region" description="Helical" evidence="6">
    <location>
        <begin position="90"/>
        <end position="108"/>
    </location>
</feature>
<keyword evidence="3 6" id="KW-0812">Transmembrane</keyword>
<dbReference type="InterPro" id="IPR037185">
    <property type="entry name" value="EmrE-like"/>
</dbReference>
<dbReference type="HOGENOM" id="CLU_056500_0_0_11"/>
<dbReference type="InterPro" id="IPR050638">
    <property type="entry name" value="AA-Vitamin_Transporters"/>
</dbReference>
<dbReference type="Pfam" id="PF00892">
    <property type="entry name" value="EamA"/>
    <property type="match status" value="2"/>
</dbReference>
<keyword evidence="4 6" id="KW-1133">Transmembrane helix</keyword>
<evidence type="ECO:0000256" key="3">
    <source>
        <dbReference type="ARBA" id="ARBA00022692"/>
    </source>
</evidence>
<feature type="transmembrane region" description="Helical" evidence="6">
    <location>
        <begin position="269"/>
        <end position="286"/>
    </location>
</feature>